<accession>A0A5N4C488</accession>
<dbReference type="PANTHER" id="PTHR47743">
    <property type="entry name" value="KIAA1210 / KIAA1211 FAMILY MEMBER"/>
    <property type="match status" value="1"/>
</dbReference>
<evidence type="ECO:0000313" key="3">
    <source>
        <dbReference type="Proteomes" id="UP000299084"/>
    </source>
</evidence>
<dbReference type="AlphaFoldDB" id="A0A5N4C488"/>
<dbReference type="EMBL" id="JWIN03000037">
    <property type="protein sequence ID" value="KAB1253699.1"/>
    <property type="molecule type" value="Genomic_DNA"/>
</dbReference>
<evidence type="ECO:0000313" key="2">
    <source>
        <dbReference type="EMBL" id="KAB1253699.1"/>
    </source>
</evidence>
<protein>
    <submittedName>
        <fullName evidence="2">Acrosomal protein</fullName>
    </submittedName>
</protein>
<name>A0A5N4C488_CAMDR</name>
<organism evidence="2 3">
    <name type="scientific">Camelus dromedarius</name>
    <name type="common">Dromedary</name>
    <name type="synonym">Arabian camel</name>
    <dbReference type="NCBI Taxonomy" id="9838"/>
    <lineage>
        <taxon>Eukaryota</taxon>
        <taxon>Metazoa</taxon>
        <taxon>Chordata</taxon>
        <taxon>Craniata</taxon>
        <taxon>Vertebrata</taxon>
        <taxon>Euteleostomi</taxon>
        <taxon>Mammalia</taxon>
        <taxon>Eutheria</taxon>
        <taxon>Laurasiatheria</taxon>
        <taxon>Artiodactyla</taxon>
        <taxon>Tylopoda</taxon>
        <taxon>Camelidae</taxon>
        <taxon>Camelus</taxon>
    </lineage>
</organism>
<reference evidence="2 3" key="1">
    <citation type="journal article" date="2019" name="Mol. Ecol. Resour.">
        <title>Improving Illumina assemblies with Hi-C and long reads: an example with the North African dromedary.</title>
        <authorList>
            <person name="Elbers J.P."/>
            <person name="Rogers M.F."/>
            <person name="Perelman P.L."/>
            <person name="Proskuryakova A.A."/>
            <person name="Serdyukova N.A."/>
            <person name="Johnson W.E."/>
            <person name="Horin P."/>
            <person name="Corander J."/>
            <person name="Murphy D."/>
            <person name="Burger P.A."/>
        </authorList>
    </citation>
    <scope>NUCLEOTIDE SEQUENCE [LARGE SCALE GENOMIC DNA]</scope>
    <source>
        <strain evidence="2">Drom800</strain>
        <tissue evidence="2">Blood</tissue>
    </source>
</reference>
<comment type="caution">
    <text evidence="2">The sequence shown here is derived from an EMBL/GenBank/DDBJ whole genome shotgun (WGS) entry which is preliminary data.</text>
</comment>
<dbReference type="InterPro" id="IPR026713">
    <property type="entry name" value="CRACD-like"/>
</dbReference>
<feature type="region of interest" description="Disordered" evidence="1">
    <location>
        <begin position="1"/>
        <end position="82"/>
    </location>
</feature>
<gene>
    <name evidence="2" type="ORF">Cadr_000002811</name>
</gene>
<keyword evidence="3" id="KW-1185">Reference proteome</keyword>
<sequence length="125" mass="14180">MRIKALSHDSIFTLEPEPKRSASKTYPSPDVQRGRPLQIPPLRPRQASNSPPLIRSDTISKDSEESSADEESPKSPRKKVSSYKVMTLKKYFLIEKPPTKNHFSYQELLLSLQMLQRLLALGAFG</sequence>
<dbReference type="PANTHER" id="PTHR47743:SF2">
    <property type="entry name" value="ACROSOMAL PROTEIN KIAA1210"/>
    <property type="match status" value="1"/>
</dbReference>
<proteinExistence type="predicted"/>
<dbReference type="Proteomes" id="UP000299084">
    <property type="component" value="Unassembled WGS sequence"/>
</dbReference>
<evidence type="ECO:0000256" key="1">
    <source>
        <dbReference type="SAM" id="MobiDB-lite"/>
    </source>
</evidence>